<dbReference type="PROSITE" id="PS51986">
    <property type="entry name" value="GS_BETA_GRASP"/>
    <property type="match status" value="1"/>
</dbReference>
<dbReference type="SMART" id="SM01230">
    <property type="entry name" value="Gln-synt_C"/>
    <property type="match status" value="1"/>
</dbReference>
<comment type="similarity">
    <text evidence="2 7 8">Belongs to the glutamine synthetase family.</text>
</comment>
<dbReference type="GO" id="GO:0004356">
    <property type="term" value="F:glutamine synthetase activity"/>
    <property type="evidence" value="ECO:0007669"/>
    <property type="project" value="InterPro"/>
</dbReference>
<dbReference type="InterPro" id="IPR014746">
    <property type="entry name" value="Gln_synth/guanido_kin_cat_dom"/>
</dbReference>
<dbReference type="SUPFAM" id="SSF55931">
    <property type="entry name" value="Glutamine synthetase/guanido kinase"/>
    <property type="match status" value="1"/>
</dbReference>
<evidence type="ECO:0000256" key="1">
    <source>
        <dbReference type="ARBA" id="ARBA00001946"/>
    </source>
</evidence>
<proteinExistence type="inferred from homology"/>
<evidence type="ECO:0000259" key="10">
    <source>
        <dbReference type="PROSITE" id="PS51987"/>
    </source>
</evidence>
<reference evidence="11" key="2">
    <citation type="journal article" date="2021" name="PeerJ">
        <title>Extensive microbial diversity within the chicken gut microbiome revealed by metagenomics and culture.</title>
        <authorList>
            <person name="Gilroy R."/>
            <person name="Ravi A."/>
            <person name="Getino M."/>
            <person name="Pursley I."/>
            <person name="Horton D.L."/>
            <person name="Alikhan N.F."/>
            <person name="Baker D."/>
            <person name="Gharbi K."/>
            <person name="Hall N."/>
            <person name="Watson M."/>
            <person name="Adriaenssens E.M."/>
            <person name="Foster-Nyarko E."/>
            <person name="Jarju S."/>
            <person name="Secka A."/>
            <person name="Antonio M."/>
            <person name="Oren A."/>
            <person name="Chaudhuri R.R."/>
            <person name="La Ragione R."/>
            <person name="Hildebrand F."/>
            <person name="Pallen M.J."/>
        </authorList>
    </citation>
    <scope>NUCLEOTIDE SEQUENCE</scope>
    <source>
        <strain evidence="11">ChiGjej3B3-7149</strain>
    </source>
</reference>
<dbReference type="Gene3D" id="3.10.20.70">
    <property type="entry name" value="Glutamine synthetase, N-terminal domain"/>
    <property type="match status" value="1"/>
</dbReference>
<dbReference type="EMBL" id="DVHH01000128">
    <property type="protein sequence ID" value="HIR54953.1"/>
    <property type="molecule type" value="Genomic_DNA"/>
</dbReference>
<feature type="domain" description="GS catalytic" evidence="10">
    <location>
        <begin position="107"/>
        <end position="404"/>
    </location>
</feature>
<evidence type="ECO:0000256" key="8">
    <source>
        <dbReference type="RuleBase" id="RU000384"/>
    </source>
</evidence>
<dbReference type="GO" id="GO:0006542">
    <property type="term" value="P:glutamine biosynthetic process"/>
    <property type="evidence" value="ECO:0007669"/>
    <property type="project" value="InterPro"/>
</dbReference>
<comment type="caution">
    <text evidence="11">The sequence shown here is derived from an EMBL/GenBank/DDBJ whole genome shotgun (WGS) entry which is preliminary data.</text>
</comment>
<keyword evidence="4" id="KW-0547">Nucleotide-binding</keyword>
<comment type="cofactor">
    <cofactor evidence="1">
        <name>Mg(2+)</name>
        <dbReference type="ChEBI" id="CHEBI:18420"/>
    </cofactor>
</comment>
<evidence type="ECO:0000256" key="6">
    <source>
        <dbReference type="ARBA" id="ARBA00022842"/>
    </source>
</evidence>
<dbReference type="PANTHER" id="PTHR43785:SF12">
    <property type="entry name" value="TYPE-1 GLUTAMINE SYNTHETASE 2"/>
    <property type="match status" value="1"/>
</dbReference>
<evidence type="ECO:0000256" key="3">
    <source>
        <dbReference type="ARBA" id="ARBA00022598"/>
    </source>
</evidence>
<name>A0A9D1IZA5_9FIRM</name>
<sequence>MKYTPEEIIQYAKEENVKFVRLAFCDVYGRQKNVSIMASELERAFRSGIAIDASAIPGFGGEVRSDLLLHPEPETLAELPWRPENGKVVRMFCDIKYPDGRPFEADTRALLREAAAKAEHAGYSFAFGSEMEFYIFRRDEDGEPTRIPYDHAGYMDVAPEDRGENIRREICLTLEQMGIRPESSHHEEGPSQNEIDFRYSDPLQAADNAVTFCSVVRTVTAGNGLCADFSPKPLPESAGSGLHINMSVRGEVDGCDALPYVIAGVLDKICDMTVFLNPCEASYARLGSFKAPRYVSWSSENRSQLIRIPAARGEFKRAELRSADPMANPYIAFALLIEAGLYGIEKRLILPEPADMNLYTAPARVLEGFRRLPASLAEAEVAASGSEFIARCLPEPVARAYFRR</sequence>
<dbReference type="Pfam" id="PF03951">
    <property type="entry name" value="Gln-synt_N"/>
    <property type="match status" value="1"/>
</dbReference>
<dbReference type="AlphaFoldDB" id="A0A9D1IZA5"/>
<dbReference type="InterPro" id="IPR008147">
    <property type="entry name" value="Gln_synt_N"/>
</dbReference>
<protein>
    <submittedName>
        <fullName evidence="11">Glutamine synthetase</fullName>
    </submittedName>
</protein>
<evidence type="ECO:0000256" key="2">
    <source>
        <dbReference type="ARBA" id="ARBA00009897"/>
    </source>
</evidence>
<dbReference type="InterPro" id="IPR027303">
    <property type="entry name" value="Gln_synth_gly_rich_site"/>
</dbReference>
<dbReference type="SUPFAM" id="SSF54368">
    <property type="entry name" value="Glutamine synthetase, N-terminal domain"/>
    <property type="match status" value="1"/>
</dbReference>
<evidence type="ECO:0000313" key="12">
    <source>
        <dbReference type="Proteomes" id="UP000824238"/>
    </source>
</evidence>
<keyword evidence="5" id="KW-0067">ATP-binding</keyword>
<dbReference type="Pfam" id="PF00120">
    <property type="entry name" value="Gln-synt_C"/>
    <property type="match status" value="1"/>
</dbReference>
<reference evidence="11" key="1">
    <citation type="submission" date="2020-10" db="EMBL/GenBank/DDBJ databases">
        <authorList>
            <person name="Gilroy R."/>
        </authorList>
    </citation>
    <scope>NUCLEOTIDE SEQUENCE</scope>
    <source>
        <strain evidence="11">ChiGjej3B3-7149</strain>
    </source>
</reference>
<evidence type="ECO:0000313" key="11">
    <source>
        <dbReference type="EMBL" id="HIR54953.1"/>
    </source>
</evidence>
<dbReference type="PROSITE" id="PS51987">
    <property type="entry name" value="GS_CATALYTIC"/>
    <property type="match status" value="1"/>
</dbReference>
<dbReference type="PANTHER" id="PTHR43785">
    <property type="entry name" value="GAMMA-GLUTAMYLPUTRESCINE SYNTHETASE"/>
    <property type="match status" value="1"/>
</dbReference>
<evidence type="ECO:0000256" key="4">
    <source>
        <dbReference type="ARBA" id="ARBA00022741"/>
    </source>
</evidence>
<dbReference type="Gene3D" id="3.30.590.10">
    <property type="entry name" value="Glutamine synthetase/guanido kinase, catalytic domain"/>
    <property type="match status" value="1"/>
</dbReference>
<dbReference type="GO" id="GO:0005524">
    <property type="term" value="F:ATP binding"/>
    <property type="evidence" value="ECO:0007669"/>
    <property type="project" value="UniProtKB-KW"/>
</dbReference>
<accession>A0A9D1IZA5</accession>
<keyword evidence="6" id="KW-0460">Magnesium</keyword>
<evidence type="ECO:0000256" key="5">
    <source>
        <dbReference type="ARBA" id="ARBA00022840"/>
    </source>
</evidence>
<dbReference type="InterPro" id="IPR036651">
    <property type="entry name" value="Gln_synt_N_sf"/>
</dbReference>
<keyword evidence="3" id="KW-0436">Ligase</keyword>
<dbReference type="InterPro" id="IPR008146">
    <property type="entry name" value="Gln_synth_cat_dom"/>
</dbReference>
<dbReference type="Proteomes" id="UP000824238">
    <property type="component" value="Unassembled WGS sequence"/>
</dbReference>
<organism evidence="11 12">
    <name type="scientific">Candidatus Scatomorpha intestinigallinarum</name>
    <dbReference type="NCBI Taxonomy" id="2840923"/>
    <lineage>
        <taxon>Bacteria</taxon>
        <taxon>Bacillati</taxon>
        <taxon>Bacillota</taxon>
        <taxon>Clostridia</taxon>
        <taxon>Eubacteriales</taxon>
        <taxon>Candidatus Scatomorpha</taxon>
    </lineage>
</organism>
<gene>
    <name evidence="11" type="ORF">IAD36_05065</name>
</gene>
<evidence type="ECO:0000256" key="7">
    <source>
        <dbReference type="PROSITE-ProRule" id="PRU01330"/>
    </source>
</evidence>
<feature type="domain" description="GS beta-grasp" evidence="9">
    <location>
        <begin position="15"/>
        <end position="100"/>
    </location>
</feature>
<evidence type="ECO:0000259" key="9">
    <source>
        <dbReference type="PROSITE" id="PS51986"/>
    </source>
</evidence>
<dbReference type="PROSITE" id="PS00181">
    <property type="entry name" value="GLNA_ATP"/>
    <property type="match status" value="1"/>
</dbReference>